<organism evidence="1">
    <name type="scientific">marine sediment metagenome</name>
    <dbReference type="NCBI Taxonomy" id="412755"/>
    <lineage>
        <taxon>unclassified sequences</taxon>
        <taxon>metagenomes</taxon>
        <taxon>ecological metagenomes</taxon>
    </lineage>
</organism>
<name>A0A0F9LX03_9ZZZZ</name>
<reference evidence="1" key="1">
    <citation type="journal article" date="2015" name="Nature">
        <title>Complex archaea that bridge the gap between prokaryotes and eukaryotes.</title>
        <authorList>
            <person name="Spang A."/>
            <person name="Saw J.H."/>
            <person name="Jorgensen S.L."/>
            <person name="Zaremba-Niedzwiedzka K."/>
            <person name="Martijn J."/>
            <person name="Lind A.E."/>
            <person name="van Eijk R."/>
            <person name="Schleper C."/>
            <person name="Guy L."/>
            <person name="Ettema T.J."/>
        </authorList>
    </citation>
    <scope>NUCLEOTIDE SEQUENCE</scope>
</reference>
<protein>
    <submittedName>
        <fullName evidence="1">Uncharacterized protein</fullName>
    </submittedName>
</protein>
<accession>A0A0F9LX03</accession>
<dbReference type="EMBL" id="LAZR01010090">
    <property type="protein sequence ID" value="KKM68875.1"/>
    <property type="molecule type" value="Genomic_DNA"/>
</dbReference>
<dbReference type="AlphaFoldDB" id="A0A0F9LX03"/>
<gene>
    <name evidence="1" type="ORF">LCGC14_1456490</name>
</gene>
<proteinExistence type="predicted"/>
<sequence length="139" mass="15301">MNKLITAIVTLCAVVLICSPAFAQETDKAWNFNLTPFYLWATGIDGTQTVKGQKADVDVSFSDLFDKLEGALTFHFEGIHKQKIGFFVDFSWLNLGVDGSIAPGVMFDVDYTGIYAELGGFYRIRKGSNVGASATRIWT</sequence>
<comment type="caution">
    <text evidence="1">The sequence shown here is derived from an EMBL/GenBank/DDBJ whole genome shotgun (WGS) entry which is preliminary data.</text>
</comment>
<evidence type="ECO:0000313" key="1">
    <source>
        <dbReference type="EMBL" id="KKM68875.1"/>
    </source>
</evidence>